<keyword evidence="3" id="KW-1185">Reference proteome</keyword>
<dbReference type="Proteomes" id="UP000299102">
    <property type="component" value="Unassembled WGS sequence"/>
</dbReference>
<sequence length="347" mass="39200">MEYCNSVKSIKCICKYVPKASHMAVFSIKTSNTNEEISHYQIGRYASYNENEDDVVPDQLDMRSTDALGRIYTVHPKNDGCFYSQLLLVIVLCAQADATSTGTRRYADLLRVSRSRVLRRGSCGPGVLRALVFRVGYEKRCNTFAHSEIYVSPLSESVPKERATPGVRSFRATEPRPFGLRPRSPDVFDSAGRRLENYVAIFKSNTPQSLSNRQPKINPQLYTYGRTVCPRLALDVDEFRRGPEFGTHLCSQLVLMKIVGHRLKCQHPRTSRNRMGRTKGVGVSQMSRGEESLRQLARIVTEKVKAGNLRSIHRAPTRVILVPSKLEFAGLGGEEGRGDRRRRQFKS</sequence>
<reference evidence="2 3" key="1">
    <citation type="journal article" date="2019" name="Commun. Biol.">
        <title>The bagworm genome reveals a unique fibroin gene that provides high tensile strength.</title>
        <authorList>
            <person name="Kono N."/>
            <person name="Nakamura H."/>
            <person name="Ohtoshi R."/>
            <person name="Tomita M."/>
            <person name="Numata K."/>
            <person name="Arakawa K."/>
        </authorList>
    </citation>
    <scope>NUCLEOTIDE SEQUENCE [LARGE SCALE GENOMIC DNA]</scope>
</reference>
<name>A0A4C1XGF2_EUMVA</name>
<feature type="compositionally biased region" description="Basic residues" evidence="1">
    <location>
        <begin position="267"/>
        <end position="277"/>
    </location>
</feature>
<evidence type="ECO:0000313" key="3">
    <source>
        <dbReference type="Proteomes" id="UP000299102"/>
    </source>
</evidence>
<evidence type="ECO:0000313" key="2">
    <source>
        <dbReference type="EMBL" id="GBP62966.1"/>
    </source>
</evidence>
<evidence type="ECO:0000256" key="1">
    <source>
        <dbReference type="SAM" id="MobiDB-lite"/>
    </source>
</evidence>
<proteinExistence type="predicted"/>
<feature type="region of interest" description="Disordered" evidence="1">
    <location>
        <begin position="267"/>
        <end position="287"/>
    </location>
</feature>
<dbReference type="EMBL" id="BGZK01000854">
    <property type="protein sequence ID" value="GBP62966.1"/>
    <property type="molecule type" value="Genomic_DNA"/>
</dbReference>
<gene>
    <name evidence="2" type="ORF">EVAR_95921_1</name>
</gene>
<comment type="caution">
    <text evidence="2">The sequence shown here is derived from an EMBL/GenBank/DDBJ whole genome shotgun (WGS) entry which is preliminary data.</text>
</comment>
<protein>
    <submittedName>
        <fullName evidence="2">Uncharacterized protein</fullName>
    </submittedName>
</protein>
<organism evidence="2 3">
    <name type="scientific">Eumeta variegata</name>
    <name type="common">Bagworm moth</name>
    <name type="synonym">Eumeta japonica</name>
    <dbReference type="NCBI Taxonomy" id="151549"/>
    <lineage>
        <taxon>Eukaryota</taxon>
        <taxon>Metazoa</taxon>
        <taxon>Ecdysozoa</taxon>
        <taxon>Arthropoda</taxon>
        <taxon>Hexapoda</taxon>
        <taxon>Insecta</taxon>
        <taxon>Pterygota</taxon>
        <taxon>Neoptera</taxon>
        <taxon>Endopterygota</taxon>
        <taxon>Lepidoptera</taxon>
        <taxon>Glossata</taxon>
        <taxon>Ditrysia</taxon>
        <taxon>Tineoidea</taxon>
        <taxon>Psychidae</taxon>
        <taxon>Oiketicinae</taxon>
        <taxon>Eumeta</taxon>
    </lineage>
</organism>
<dbReference type="AlphaFoldDB" id="A0A4C1XGF2"/>
<accession>A0A4C1XGF2</accession>